<feature type="compositionally biased region" description="Basic residues" evidence="1">
    <location>
        <begin position="1"/>
        <end position="18"/>
    </location>
</feature>
<dbReference type="Gene3D" id="2.60.120.650">
    <property type="entry name" value="Cupin"/>
    <property type="match status" value="1"/>
</dbReference>
<dbReference type="OrthoDB" id="7977346at2"/>
<dbReference type="GeneID" id="7332313"/>
<dbReference type="EMBL" id="CP001340">
    <property type="protein sequence ID" value="ACL95824.1"/>
    <property type="molecule type" value="Genomic_DNA"/>
</dbReference>
<evidence type="ECO:0000313" key="3">
    <source>
        <dbReference type="Proteomes" id="UP000001364"/>
    </source>
</evidence>
<proteinExistence type="predicted"/>
<reference evidence="2 3" key="1">
    <citation type="journal article" date="2010" name="J. Bacteriol.">
        <title>The genetic basis of laboratory adaptation in Caulobacter crescentus.</title>
        <authorList>
            <person name="Marks M.E."/>
            <person name="Castro-Rojas C.M."/>
            <person name="Teiling C."/>
            <person name="Du L."/>
            <person name="Kapatral V."/>
            <person name="Walunas T.L."/>
            <person name="Crosson S."/>
        </authorList>
    </citation>
    <scope>NUCLEOTIDE SEQUENCE [LARGE SCALE GENOMIC DNA]</scope>
    <source>
        <strain evidence="3">NA1000 / CB15N</strain>
    </source>
</reference>
<accession>A0A0H3CBW1</accession>
<dbReference type="KEGG" id="ccs:CCNA_02359"/>
<organism evidence="2 3">
    <name type="scientific">Caulobacter vibrioides (strain NA1000 / CB15N)</name>
    <name type="common">Caulobacter crescentus</name>
    <dbReference type="NCBI Taxonomy" id="565050"/>
    <lineage>
        <taxon>Bacteria</taxon>
        <taxon>Pseudomonadati</taxon>
        <taxon>Pseudomonadota</taxon>
        <taxon>Alphaproteobacteria</taxon>
        <taxon>Caulobacterales</taxon>
        <taxon>Caulobacteraceae</taxon>
        <taxon>Caulobacter</taxon>
    </lineage>
</organism>
<dbReference type="RefSeq" id="YP_002517732.1">
    <property type="nucleotide sequence ID" value="NC_011916.1"/>
</dbReference>
<sequence length="344" mass="38481">MGRPRQGPRRVAGPRRPRAGQDLLVGPLQDPILREDRVSVITDWTPEKAKAFGRENLTFQHALHERPMFDDEGLARLLDLYPRDKLGVFTMGEDPKAWTTWRKGSAGNLTGDQLLEAAKTGRIWLNLRQTNDHVPEYAALADEIFADKEAHVPGLRTFKRDLGMLISSANAQVFYHLDVPLVSLWQIRGQKKVWVYPVADPYVGDLALEKIVLRETAEQFAFDPEWDKGAQEVDLTPGKMVTWRQNAPHRIENGPMLNVSISIEFMTPPALMRANVIYANGVLRRRLGAKPRIQEGFGPTAISKLAVARGAKALGLQTPHVRHLPVTFGLDASQPGVLIEPPRP</sequence>
<evidence type="ECO:0008006" key="4">
    <source>
        <dbReference type="Google" id="ProtNLM"/>
    </source>
</evidence>
<gene>
    <name evidence="2" type="ordered locus">CCNA_02359</name>
</gene>
<keyword evidence="3" id="KW-1185">Reference proteome</keyword>
<evidence type="ECO:0000313" key="2">
    <source>
        <dbReference type="EMBL" id="ACL95824.1"/>
    </source>
</evidence>
<dbReference type="AlphaFoldDB" id="A0A0H3CBW1"/>
<dbReference type="PATRIC" id="fig|565050.3.peg.2311"/>
<protein>
    <recommendedName>
        <fullName evidence="4">JmjC domain-containing protein</fullName>
    </recommendedName>
</protein>
<dbReference type="SUPFAM" id="SSF51197">
    <property type="entry name" value="Clavaminate synthase-like"/>
    <property type="match status" value="1"/>
</dbReference>
<name>A0A0H3CBW1_CAUVN</name>
<dbReference type="HOGENOM" id="CLU_075283_0_0_5"/>
<evidence type="ECO:0000256" key="1">
    <source>
        <dbReference type="SAM" id="MobiDB-lite"/>
    </source>
</evidence>
<dbReference type="Proteomes" id="UP000001364">
    <property type="component" value="Chromosome"/>
</dbReference>
<feature type="region of interest" description="Disordered" evidence="1">
    <location>
        <begin position="1"/>
        <end position="22"/>
    </location>
</feature>
<dbReference type="RefSeq" id="WP_012640454.1">
    <property type="nucleotide sequence ID" value="NC_011916.1"/>
</dbReference>